<protein>
    <submittedName>
        <fullName evidence="1">Uncharacterized protein</fullName>
    </submittedName>
</protein>
<proteinExistence type="predicted"/>
<evidence type="ECO:0000313" key="1">
    <source>
        <dbReference type="EMBL" id="HFC93472.1"/>
    </source>
</evidence>
<sequence length="77" mass="8790">MELPNHQHNYSQLNFISPAERHVGLDGTMLQQCKQILEEARRVNPNRWSGSVRNCEPIGSVMLSPDRELNMSLKTGE</sequence>
<dbReference type="AlphaFoldDB" id="A0A7V2WWA5"/>
<comment type="caution">
    <text evidence="1">The sequence shown here is derived from an EMBL/GenBank/DDBJ whole genome shotgun (WGS) entry which is preliminary data.</text>
</comment>
<name>A0A7V2WWA5_LEUMU</name>
<dbReference type="EMBL" id="DRMS01000444">
    <property type="protein sequence ID" value="HFC93472.1"/>
    <property type="molecule type" value="Genomic_DNA"/>
</dbReference>
<organism evidence="1">
    <name type="scientific">Leucothrix mucor</name>
    <dbReference type="NCBI Taxonomy" id="45248"/>
    <lineage>
        <taxon>Bacteria</taxon>
        <taxon>Pseudomonadati</taxon>
        <taxon>Pseudomonadota</taxon>
        <taxon>Gammaproteobacteria</taxon>
        <taxon>Thiotrichales</taxon>
        <taxon>Thiotrichaceae</taxon>
        <taxon>Leucothrix</taxon>
    </lineage>
</organism>
<reference evidence="1" key="1">
    <citation type="journal article" date="2020" name="mSystems">
        <title>Genome- and Community-Level Interaction Insights into Carbon Utilization and Element Cycling Functions of Hydrothermarchaeota in Hydrothermal Sediment.</title>
        <authorList>
            <person name="Zhou Z."/>
            <person name="Liu Y."/>
            <person name="Xu W."/>
            <person name="Pan J."/>
            <person name="Luo Z.H."/>
            <person name="Li M."/>
        </authorList>
    </citation>
    <scope>NUCLEOTIDE SEQUENCE [LARGE SCALE GENOMIC DNA]</scope>
    <source>
        <strain evidence="1">HyVt-493</strain>
    </source>
</reference>
<dbReference type="Proteomes" id="UP000885750">
    <property type="component" value="Unassembled WGS sequence"/>
</dbReference>
<accession>A0A7V2WWA5</accession>
<gene>
    <name evidence="1" type="ORF">ENJ51_11745</name>
</gene>